<protein>
    <submittedName>
        <fullName evidence="1">Uncharacterized protein</fullName>
    </submittedName>
</protein>
<organism evidence="1">
    <name type="scientific">Oryza punctata</name>
    <name type="common">Red rice</name>
    <dbReference type="NCBI Taxonomy" id="4537"/>
    <lineage>
        <taxon>Eukaryota</taxon>
        <taxon>Viridiplantae</taxon>
        <taxon>Streptophyta</taxon>
        <taxon>Embryophyta</taxon>
        <taxon>Tracheophyta</taxon>
        <taxon>Spermatophyta</taxon>
        <taxon>Magnoliopsida</taxon>
        <taxon>Liliopsida</taxon>
        <taxon>Poales</taxon>
        <taxon>Poaceae</taxon>
        <taxon>BOP clade</taxon>
        <taxon>Oryzoideae</taxon>
        <taxon>Oryzeae</taxon>
        <taxon>Oryzinae</taxon>
        <taxon>Oryza</taxon>
    </lineage>
</organism>
<accession>A0A0E0K1I4</accession>
<dbReference type="Proteomes" id="UP000026962">
    <property type="component" value="Chromosome 2"/>
</dbReference>
<reference evidence="1" key="2">
    <citation type="submission" date="2018-05" db="EMBL/GenBank/DDBJ databases">
        <title>OpunRS2 (Oryza punctata Reference Sequence Version 2).</title>
        <authorList>
            <person name="Zhang J."/>
            <person name="Kudrna D."/>
            <person name="Lee S."/>
            <person name="Talag J."/>
            <person name="Welchert J."/>
            <person name="Wing R.A."/>
        </authorList>
    </citation>
    <scope>NUCLEOTIDE SEQUENCE [LARGE SCALE GENOMIC DNA]</scope>
</reference>
<evidence type="ECO:0000313" key="1">
    <source>
        <dbReference type="EnsemblPlants" id="OPUNC02G19510.4"/>
    </source>
</evidence>
<dbReference type="Gramene" id="OPUNC02G19510.4">
    <property type="protein sequence ID" value="OPUNC02G19510.4"/>
    <property type="gene ID" value="OPUNC02G19510"/>
</dbReference>
<keyword evidence="2" id="KW-1185">Reference proteome</keyword>
<dbReference type="HOGENOM" id="CLU_2593937_0_0_1"/>
<name>A0A0E0K1I4_ORYPU</name>
<reference evidence="1" key="1">
    <citation type="submission" date="2015-04" db="UniProtKB">
        <authorList>
            <consortium name="EnsemblPlants"/>
        </authorList>
    </citation>
    <scope>IDENTIFICATION</scope>
</reference>
<sequence>MFLVLPVEDHRRISLSSTDTKIGHKAVGFDIVIFVHKKSGSSYPFQSTAPITSIALTGEILDLDQKLGLKTQGLLSIELA</sequence>
<proteinExistence type="predicted"/>
<dbReference type="EnsemblPlants" id="OPUNC02G19510.4">
    <property type="protein sequence ID" value="OPUNC02G19510.4"/>
    <property type="gene ID" value="OPUNC02G19510"/>
</dbReference>
<dbReference type="AlphaFoldDB" id="A0A0E0K1I4"/>
<evidence type="ECO:0000313" key="2">
    <source>
        <dbReference type="Proteomes" id="UP000026962"/>
    </source>
</evidence>